<feature type="domain" description="Cyclin-like" evidence="2">
    <location>
        <begin position="33"/>
        <end position="135"/>
    </location>
</feature>
<accession>A0AAU9K391</accession>
<dbReference type="AlphaFoldDB" id="A0AAU9K391"/>
<evidence type="ECO:0000259" key="2">
    <source>
        <dbReference type="SMART" id="SM00385"/>
    </source>
</evidence>
<dbReference type="InterPro" id="IPR043198">
    <property type="entry name" value="Cyclin/Ssn8"/>
</dbReference>
<dbReference type="InterPro" id="IPR036915">
    <property type="entry name" value="Cyclin-like_sf"/>
</dbReference>
<evidence type="ECO:0000256" key="1">
    <source>
        <dbReference type="RuleBase" id="RU000383"/>
    </source>
</evidence>
<protein>
    <recommendedName>
        <fullName evidence="2">Cyclin-like domain-containing protein</fullName>
    </recommendedName>
</protein>
<dbReference type="SUPFAM" id="SSF47954">
    <property type="entry name" value="Cyclin-like"/>
    <property type="match status" value="2"/>
</dbReference>
<dbReference type="InterPro" id="IPR013763">
    <property type="entry name" value="Cyclin-like_dom"/>
</dbReference>
<comment type="similarity">
    <text evidence="1">Belongs to the cyclin family.</text>
</comment>
<proteinExistence type="inferred from homology"/>
<sequence length="230" mass="26955">MELLRLEDLDHSGSIKDGLPKEKELELLNESLVLIRDIGEKARSTQVCIATAQVYFQKFAYKRPYRKFNRHFMAAVCLILASKANEESKRFEEICKIYMTVMNEHKGLRTQPEVPSSVIEKLRKQFVECEYQLLMEIDFQFIVSMPYHHISQFCRTLRDFEPQIRDTFLKVAYNFANDSFLTQVPLIRDANSIAYACIYLASKYIEIDVNVDADPVAVNLILDQYQQYNR</sequence>
<reference evidence="3" key="1">
    <citation type="submission" date="2021-09" db="EMBL/GenBank/DDBJ databases">
        <authorList>
            <consortium name="AG Swart"/>
            <person name="Singh M."/>
            <person name="Singh A."/>
            <person name="Seah K."/>
            <person name="Emmerich C."/>
        </authorList>
    </citation>
    <scope>NUCLEOTIDE SEQUENCE</scope>
    <source>
        <strain evidence="3">ATCC30299</strain>
    </source>
</reference>
<dbReference type="GO" id="GO:0016538">
    <property type="term" value="F:cyclin-dependent protein serine/threonine kinase regulator activity"/>
    <property type="evidence" value="ECO:0007669"/>
    <property type="project" value="InterPro"/>
</dbReference>
<evidence type="ECO:0000313" key="4">
    <source>
        <dbReference type="Proteomes" id="UP001162131"/>
    </source>
</evidence>
<evidence type="ECO:0000313" key="3">
    <source>
        <dbReference type="EMBL" id="CAG9327662.1"/>
    </source>
</evidence>
<organism evidence="3 4">
    <name type="scientific">Blepharisma stoltei</name>
    <dbReference type="NCBI Taxonomy" id="1481888"/>
    <lineage>
        <taxon>Eukaryota</taxon>
        <taxon>Sar</taxon>
        <taxon>Alveolata</taxon>
        <taxon>Ciliophora</taxon>
        <taxon>Postciliodesmatophora</taxon>
        <taxon>Heterotrichea</taxon>
        <taxon>Heterotrichida</taxon>
        <taxon>Blepharismidae</taxon>
        <taxon>Blepharisma</taxon>
    </lineage>
</organism>
<dbReference type="Pfam" id="PF00134">
    <property type="entry name" value="Cyclin_N"/>
    <property type="match status" value="1"/>
</dbReference>
<comment type="caution">
    <text evidence="3">The sequence shown here is derived from an EMBL/GenBank/DDBJ whole genome shotgun (WGS) entry which is preliminary data.</text>
</comment>
<dbReference type="EMBL" id="CAJZBQ010000044">
    <property type="protein sequence ID" value="CAG9327662.1"/>
    <property type="molecule type" value="Genomic_DNA"/>
</dbReference>
<feature type="domain" description="Cyclin-like" evidence="2">
    <location>
        <begin position="148"/>
        <end position="230"/>
    </location>
</feature>
<dbReference type="Gene3D" id="1.10.472.10">
    <property type="entry name" value="Cyclin-like"/>
    <property type="match status" value="2"/>
</dbReference>
<keyword evidence="1" id="KW-0195">Cyclin</keyword>
<dbReference type="InterPro" id="IPR006671">
    <property type="entry name" value="Cyclin_N"/>
</dbReference>
<dbReference type="GO" id="GO:0006357">
    <property type="term" value="P:regulation of transcription by RNA polymerase II"/>
    <property type="evidence" value="ECO:0007669"/>
    <property type="project" value="InterPro"/>
</dbReference>
<keyword evidence="4" id="KW-1185">Reference proteome</keyword>
<gene>
    <name evidence="3" type="ORF">BSTOLATCC_MIC44292</name>
</gene>
<name>A0AAU9K391_9CILI</name>
<dbReference type="SMART" id="SM00385">
    <property type="entry name" value="CYCLIN"/>
    <property type="match status" value="2"/>
</dbReference>
<dbReference type="CDD" id="cd20546">
    <property type="entry name" value="CYCLIN_SpCG1C_ScCTK2-like_rpt2"/>
    <property type="match status" value="1"/>
</dbReference>
<dbReference type="Proteomes" id="UP001162131">
    <property type="component" value="Unassembled WGS sequence"/>
</dbReference>
<dbReference type="PANTHER" id="PTHR10026">
    <property type="entry name" value="CYCLIN"/>
    <property type="match status" value="1"/>
</dbReference>